<reference evidence="2 3" key="1">
    <citation type="submission" date="2024-03" db="EMBL/GenBank/DDBJ databases">
        <title>Human intestinal bacterial collection.</title>
        <authorList>
            <person name="Pauvert C."/>
            <person name="Hitch T.C.A."/>
            <person name="Clavel T."/>
        </authorList>
    </citation>
    <scope>NUCLEOTIDE SEQUENCE [LARGE SCALE GENOMIC DNA]</scope>
    <source>
        <strain evidence="2 3">CLA-JM-H44</strain>
    </source>
</reference>
<proteinExistence type="predicted"/>
<keyword evidence="1" id="KW-0175">Coiled coil</keyword>
<gene>
    <name evidence="2" type="ORF">WMO26_09905</name>
</gene>
<dbReference type="Proteomes" id="UP001489509">
    <property type="component" value="Unassembled WGS sequence"/>
</dbReference>
<name>A0ABV1E3E7_9FIRM</name>
<comment type="caution">
    <text evidence="2">The sequence shown here is derived from an EMBL/GenBank/DDBJ whole genome shotgun (WGS) entry which is preliminary data.</text>
</comment>
<dbReference type="InterPro" id="IPR046632">
    <property type="entry name" value="DUF6744"/>
</dbReference>
<dbReference type="Pfam" id="PF20529">
    <property type="entry name" value="DUF6744"/>
    <property type="match status" value="1"/>
</dbReference>
<dbReference type="EMBL" id="JBBMFD010000018">
    <property type="protein sequence ID" value="MEQ2441137.1"/>
    <property type="molecule type" value="Genomic_DNA"/>
</dbReference>
<dbReference type="RefSeq" id="WP_349220045.1">
    <property type="nucleotide sequence ID" value="NZ_JBBMFD010000018.1"/>
</dbReference>
<feature type="coiled-coil region" evidence="1">
    <location>
        <begin position="238"/>
        <end position="311"/>
    </location>
</feature>
<evidence type="ECO:0000313" key="2">
    <source>
        <dbReference type="EMBL" id="MEQ2441137.1"/>
    </source>
</evidence>
<evidence type="ECO:0000256" key="1">
    <source>
        <dbReference type="SAM" id="Coils"/>
    </source>
</evidence>
<organism evidence="2 3">
    <name type="scientific">Solibaculum intestinale</name>
    <dbReference type="NCBI Taxonomy" id="3133165"/>
    <lineage>
        <taxon>Bacteria</taxon>
        <taxon>Bacillati</taxon>
        <taxon>Bacillota</taxon>
        <taxon>Clostridia</taxon>
        <taxon>Eubacteriales</taxon>
        <taxon>Oscillospiraceae</taxon>
        <taxon>Solibaculum</taxon>
    </lineage>
</organism>
<sequence length="320" mass="37182">MMRMENLMAVPENSTGIIGKMFYYSIANLLVRRDRLIAIGQDFGFPKVKPTKDSLSGAYRCATSALKDRVTFRDAAGTHIYKIYCRENKQEDAAVICRELVKETLNSKTNSYAKLANILFVREREEMYYDNLQHDPDVDVQSYCEKALTLFDRFRSCYTSDHVDSIIKDQLDRMQAVKISIHGNLYFIPRPFLPQLSILEDYLSVVKSANLNESLVTCNSMYVADDEGQREKMAEEFYANFRRDVEAYQEKIQQFLDKGGTSQATMDRWQERIAALQQKKQSYEEVLRRQLDALDDDYAFLQMQSQELKLRSMQTKLKAA</sequence>
<keyword evidence="3" id="KW-1185">Reference proteome</keyword>
<protein>
    <submittedName>
        <fullName evidence="2">DUF6744 family protein</fullName>
    </submittedName>
</protein>
<accession>A0ABV1E3E7</accession>
<evidence type="ECO:0000313" key="3">
    <source>
        <dbReference type="Proteomes" id="UP001489509"/>
    </source>
</evidence>